<feature type="transmembrane region" description="Helical" evidence="1">
    <location>
        <begin position="6"/>
        <end position="24"/>
    </location>
</feature>
<gene>
    <name evidence="2" type="ORF">ENU28_03575</name>
</gene>
<keyword evidence="1" id="KW-0472">Membrane</keyword>
<reference evidence="2" key="1">
    <citation type="journal article" date="2020" name="mSystems">
        <title>Genome- and Community-Level Interaction Insights into Carbon Utilization and Element Cycling Functions of Hydrothermarchaeota in Hydrothermal Sediment.</title>
        <authorList>
            <person name="Zhou Z."/>
            <person name="Liu Y."/>
            <person name="Xu W."/>
            <person name="Pan J."/>
            <person name="Luo Z.H."/>
            <person name="Li M."/>
        </authorList>
    </citation>
    <scope>NUCLEOTIDE SEQUENCE [LARGE SCALE GENOMIC DNA]</scope>
    <source>
        <strain evidence="2">SpSt-655</strain>
    </source>
</reference>
<evidence type="ECO:0000313" key="2">
    <source>
        <dbReference type="EMBL" id="HGQ55530.1"/>
    </source>
</evidence>
<organism evidence="2">
    <name type="scientific">candidate division WOR-3 bacterium</name>
    <dbReference type="NCBI Taxonomy" id="2052148"/>
    <lineage>
        <taxon>Bacteria</taxon>
        <taxon>Bacteria division WOR-3</taxon>
    </lineage>
</organism>
<accession>A0A7V4CI93</accession>
<evidence type="ECO:0000256" key="1">
    <source>
        <dbReference type="SAM" id="Phobius"/>
    </source>
</evidence>
<name>A0A7V4CI93_UNCW3</name>
<dbReference type="AlphaFoldDB" id="A0A7V4CI93"/>
<protein>
    <submittedName>
        <fullName evidence="2">Uncharacterized protein</fullName>
    </submittedName>
</protein>
<sequence>MKNIRLILIFILVSITIFGLVYFWQTIRKEKIKIEYFPIYGSDEQAEKEEINFYVAIPKNLSLIEKLKIIAERLSRFKFGGLPINVLRIEEKNNKKIAIIDLREFITHDSTGYLPSWRKMYFQGSTGGYFTSLTLIKSFLQEDYKGEWIDGVKFYYEGKPILEEEWDHIFLHKTFYRFVREY</sequence>
<comment type="caution">
    <text evidence="2">The sequence shown here is derived from an EMBL/GenBank/DDBJ whole genome shotgun (WGS) entry which is preliminary data.</text>
</comment>
<dbReference type="EMBL" id="DTBX01000126">
    <property type="protein sequence ID" value="HGQ55530.1"/>
    <property type="molecule type" value="Genomic_DNA"/>
</dbReference>
<keyword evidence="1" id="KW-0812">Transmembrane</keyword>
<keyword evidence="1" id="KW-1133">Transmembrane helix</keyword>
<proteinExistence type="predicted"/>